<dbReference type="PRINTS" id="PR01803">
    <property type="entry name" value="TCSIALIDASE"/>
</dbReference>
<evidence type="ECO:0000313" key="6">
    <source>
        <dbReference type="Proteomes" id="UP000000702"/>
    </source>
</evidence>
<keyword evidence="2" id="KW-0732">Signal</keyword>
<keyword evidence="6" id="KW-1185">Reference proteome</keyword>
<keyword evidence="1" id="KW-0472">Membrane</keyword>
<evidence type="ECO:0000256" key="2">
    <source>
        <dbReference type="SAM" id="SignalP"/>
    </source>
</evidence>
<proteinExistence type="predicted"/>
<dbReference type="InterPro" id="IPR055239">
    <property type="entry name" value="TS_C"/>
</dbReference>
<dbReference type="InterPro" id="IPR011040">
    <property type="entry name" value="Sialidase"/>
</dbReference>
<dbReference type="InterPro" id="IPR008377">
    <property type="entry name" value="Sialidase_trypan"/>
</dbReference>
<dbReference type="Pfam" id="PF22925">
    <property type="entry name" value="TS_C"/>
    <property type="match status" value="1"/>
</dbReference>
<dbReference type="VEuPathDB" id="TriTrypDB:TcIL3000_0_25120"/>
<dbReference type="SUPFAM" id="SSF50939">
    <property type="entry name" value="Sialidases"/>
    <property type="match status" value="1"/>
</dbReference>
<dbReference type="OMA" id="VESHRYA"/>
<feature type="domain" description="Sialidase" evidence="3">
    <location>
        <begin position="89"/>
        <end position="414"/>
    </location>
</feature>
<name>F9WK67_TRYCI</name>
<keyword evidence="1" id="KW-0812">Transmembrane</keyword>
<dbReference type="InterPro" id="IPR036278">
    <property type="entry name" value="Sialidase_sf"/>
</dbReference>
<sequence>MCERKSVFAFPEVVKNGRSVSGGHQGTWCTPLLLISAIFLPLTCCSESTDSTWLEKRRVELFRPWGKGNPNVPGASYSSDGRGVFEGNSLLEVNDQIVTLAGARYNSWVDGYAGMWMKTIRLSEGHQGPGAADWMQEKNWKGEAVIVNEKVESHRYALMGPRAAVVGDKIFFLSITSNKSKDALSSPSDESNLDVRLYIGTVDKSFVGDASVHWNGPRSLLVTFMKELKKNSWKDFVEGSGKSVVMGDTIFFPLVALTHKQSRSCVIARYRHNDENWTFTRVALDIDDCTNPTLLLWKNELMIVVAHNLKNKVYRSVDMGLTWTDASKTRRYALTNFQHHADDVDRGDILSVRVGETDLLLFAYRMFFSSATAGNRPLLLWMTDNKRTHCLGPISTGHLFTGAFGALLYTREKLYSLHQESFSSLSSLFFTNLTGRLRTMRPVLDTWKTADKRVMGLYGPSAAGTTNFKSAEPSSFDPTTGLVGFWSTASNATHWQDEYLGMDGVLHGPLKRVTTGYTMEGCAAHVVWPVGGESENKVYHLISNGLTVVMSVAVHTAPKVRIPLLGVTVRNGSNWATDVGIWYDNKTWAQMGGDEVGAVLAMEVGKTYQLVFTVKGGVARTYVDGRRVGAERGIIVPQSQSMEVDEMYIGNRDKAMTKCSADALNVTVFNMLLYNYELSPADVRTLLTMKGRSAFETIGMSGDDEEQEAESGGGSMLWTLAVLIPAIVLLFGAAAFFLVRRRRAGTTMPPATVHHNPYFMNATDDTLEVSK</sequence>
<evidence type="ECO:0000256" key="1">
    <source>
        <dbReference type="SAM" id="Phobius"/>
    </source>
</evidence>
<evidence type="ECO:0000259" key="4">
    <source>
        <dbReference type="Pfam" id="PF22925"/>
    </source>
</evidence>
<dbReference type="Gene3D" id="2.120.10.10">
    <property type="match status" value="1"/>
</dbReference>
<evidence type="ECO:0000259" key="3">
    <source>
        <dbReference type="Pfam" id="PF13859"/>
    </source>
</evidence>
<dbReference type="AlphaFoldDB" id="F9WK67"/>
<feature type="signal peptide" evidence="2">
    <location>
        <begin position="1"/>
        <end position="45"/>
    </location>
</feature>
<dbReference type="CDD" id="cd15482">
    <property type="entry name" value="Sialidase_non-viral"/>
    <property type="match status" value="1"/>
</dbReference>
<dbReference type="Gene3D" id="2.60.120.200">
    <property type="match status" value="1"/>
</dbReference>
<dbReference type="GO" id="GO:0004308">
    <property type="term" value="F:exo-alpha-sialidase activity"/>
    <property type="evidence" value="ECO:0007669"/>
    <property type="project" value="InterPro"/>
</dbReference>
<reference evidence="5 6" key="2">
    <citation type="journal article" date="2012" name="Proc. Natl. Acad. Sci. U.S.A.">
        <title>Antigenic diversity is generated by distinct evolutionary mechanisms in African trypanosome species.</title>
        <authorList>
            <person name="Jackson A.P."/>
            <person name="Berry A."/>
            <person name="Aslett M."/>
            <person name="Allison H.C."/>
            <person name="Burton P."/>
            <person name="Vavrova-Anderson J."/>
            <person name="Brown R."/>
            <person name="Browne H."/>
            <person name="Corton N."/>
            <person name="Hauser H."/>
            <person name="Gamble J."/>
            <person name="Gilderthorp R."/>
            <person name="Marcello L."/>
            <person name="McQuillan J."/>
            <person name="Otto T.D."/>
            <person name="Quail M.A."/>
            <person name="Sanders M.J."/>
            <person name="van Tonder A."/>
            <person name="Ginger M.L."/>
            <person name="Field M.C."/>
            <person name="Barry J.D."/>
            <person name="Hertz-Fowler C."/>
            <person name="Berriman M."/>
        </authorList>
    </citation>
    <scope>NUCLEOTIDE SEQUENCE [LARGE SCALE GENOMIC DNA]</scope>
    <source>
        <strain evidence="5 6">IL3000</strain>
    </source>
</reference>
<dbReference type="SUPFAM" id="SSF49899">
    <property type="entry name" value="Concanavalin A-like lectins/glucanases"/>
    <property type="match status" value="1"/>
</dbReference>
<dbReference type="Proteomes" id="UP000000702">
    <property type="component" value="Unassembled WGS sequence"/>
</dbReference>
<dbReference type="EMBL" id="CAEQ01002818">
    <property type="protein sequence ID" value="CCD17728.1"/>
    <property type="molecule type" value="Genomic_DNA"/>
</dbReference>
<keyword evidence="1" id="KW-1133">Transmembrane helix</keyword>
<feature type="transmembrane region" description="Helical" evidence="1">
    <location>
        <begin position="716"/>
        <end position="739"/>
    </location>
</feature>
<dbReference type="Pfam" id="PF13859">
    <property type="entry name" value="BNR_3"/>
    <property type="match status" value="1"/>
</dbReference>
<accession>F9WK67</accession>
<protein>
    <submittedName>
        <fullName evidence="5">WGS project CAEQ00000000 data, annotated contig 994</fullName>
    </submittedName>
</protein>
<feature type="chain" id="PRO_5003390517" evidence="2">
    <location>
        <begin position="46"/>
        <end position="771"/>
    </location>
</feature>
<comment type="caution">
    <text evidence="5">The sequence shown here is derived from an EMBL/GenBank/DDBJ whole genome shotgun (WGS) entry which is preliminary data.</text>
</comment>
<reference evidence="6" key="1">
    <citation type="submission" date="2011-07" db="EMBL/GenBank/DDBJ databases">
        <title>Divergent evolution of antigenic variation in African trypanosomes.</title>
        <authorList>
            <person name="Jackson A.P."/>
            <person name="Berry A."/>
            <person name="Allison H.C."/>
            <person name="Burton P."/>
            <person name="Anderson J."/>
            <person name="Aslett M."/>
            <person name="Brown R."/>
            <person name="Corton N."/>
            <person name="Harris D."/>
            <person name="Hauser H."/>
            <person name="Gamble J."/>
            <person name="Gilderthorp R."/>
            <person name="McQuillan J."/>
            <person name="Quail M.A."/>
            <person name="Sanders M."/>
            <person name="Van Tonder A."/>
            <person name="Ginger M.L."/>
            <person name="Donelson J.E."/>
            <person name="Field M.C."/>
            <person name="Barry J.D."/>
            <person name="Berriman M."/>
            <person name="Hertz-Fowler C."/>
        </authorList>
    </citation>
    <scope>NUCLEOTIDE SEQUENCE [LARGE SCALE GENOMIC DNA]</scope>
    <source>
        <strain evidence="6">IL3000</strain>
    </source>
</reference>
<feature type="domain" description="Trans-sialidase C-terminal" evidence="4">
    <location>
        <begin position="478"/>
        <end position="680"/>
    </location>
</feature>
<dbReference type="InterPro" id="IPR013320">
    <property type="entry name" value="ConA-like_dom_sf"/>
</dbReference>
<gene>
    <name evidence="5" type="ORF">TCIL3000_0_25120</name>
</gene>
<evidence type="ECO:0000313" key="5">
    <source>
        <dbReference type="EMBL" id="CCD17728.1"/>
    </source>
</evidence>
<organism evidence="5 6">
    <name type="scientific">Trypanosoma congolense (strain IL3000)</name>
    <dbReference type="NCBI Taxonomy" id="1068625"/>
    <lineage>
        <taxon>Eukaryota</taxon>
        <taxon>Discoba</taxon>
        <taxon>Euglenozoa</taxon>
        <taxon>Kinetoplastea</taxon>
        <taxon>Metakinetoplastina</taxon>
        <taxon>Trypanosomatida</taxon>
        <taxon>Trypanosomatidae</taxon>
        <taxon>Trypanosoma</taxon>
        <taxon>Nannomonas</taxon>
    </lineage>
</organism>